<reference evidence="2" key="1">
    <citation type="submission" date="2021-04" db="EMBL/GenBank/DDBJ databases">
        <authorList>
            <person name="Tunstrom K."/>
        </authorList>
    </citation>
    <scope>NUCLEOTIDE SEQUENCE</scope>
</reference>
<evidence type="ECO:0000313" key="2">
    <source>
        <dbReference type="EMBL" id="CAG5018847.1"/>
    </source>
</evidence>
<organism evidence="2 3">
    <name type="scientific">Parnassius apollo</name>
    <name type="common">Apollo butterfly</name>
    <name type="synonym">Papilio apollo</name>
    <dbReference type="NCBI Taxonomy" id="110799"/>
    <lineage>
        <taxon>Eukaryota</taxon>
        <taxon>Metazoa</taxon>
        <taxon>Ecdysozoa</taxon>
        <taxon>Arthropoda</taxon>
        <taxon>Hexapoda</taxon>
        <taxon>Insecta</taxon>
        <taxon>Pterygota</taxon>
        <taxon>Neoptera</taxon>
        <taxon>Endopterygota</taxon>
        <taxon>Lepidoptera</taxon>
        <taxon>Glossata</taxon>
        <taxon>Ditrysia</taxon>
        <taxon>Papilionoidea</taxon>
        <taxon>Papilionidae</taxon>
        <taxon>Parnassiinae</taxon>
        <taxon>Parnassini</taxon>
        <taxon>Parnassius</taxon>
        <taxon>Parnassius</taxon>
    </lineage>
</organism>
<gene>
    <name evidence="2" type="ORF">PAPOLLO_LOCUS16951</name>
</gene>
<dbReference type="OrthoDB" id="21449at2759"/>
<comment type="caution">
    <text evidence="2">The sequence shown here is derived from an EMBL/GenBank/DDBJ whole genome shotgun (WGS) entry which is preliminary data.</text>
</comment>
<proteinExistence type="predicted"/>
<accession>A0A8S3XG03</accession>
<evidence type="ECO:0000256" key="1">
    <source>
        <dbReference type="SAM" id="MobiDB-lite"/>
    </source>
</evidence>
<dbReference type="AlphaFoldDB" id="A0A8S3XG03"/>
<evidence type="ECO:0000313" key="3">
    <source>
        <dbReference type="Proteomes" id="UP000691718"/>
    </source>
</evidence>
<dbReference type="Proteomes" id="UP000691718">
    <property type="component" value="Unassembled WGS sequence"/>
</dbReference>
<protein>
    <submittedName>
        <fullName evidence="2">(apollo) hypothetical protein</fullName>
    </submittedName>
</protein>
<keyword evidence="3" id="KW-1185">Reference proteome</keyword>
<name>A0A8S3XG03_PARAO</name>
<dbReference type="EMBL" id="CAJQZP010001125">
    <property type="protein sequence ID" value="CAG5018847.1"/>
    <property type="molecule type" value="Genomic_DNA"/>
</dbReference>
<feature type="region of interest" description="Disordered" evidence="1">
    <location>
        <begin position="29"/>
        <end position="68"/>
    </location>
</feature>
<sequence length="68" mass="7387">MPLSQKLDEPLVTIEVDCRFQHNATGRRSSCNYKHSNGGTSQWSSARGCTTPTGADNKSTTVPSKKCD</sequence>